<proteinExistence type="predicted"/>
<dbReference type="Proteomes" id="UP001265746">
    <property type="component" value="Unassembled WGS sequence"/>
</dbReference>
<name>A0AAD9SH79_PHOAM</name>
<protein>
    <submittedName>
        <fullName evidence="1">Uncharacterized protein</fullName>
    </submittedName>
</protein>
<keyword evidence="2" id="KW-1185">Reference proteome</keyword>
<dbReference type="AlphaFoldDB" id="A0AAD9SH79"/>
<dbReference type="EMBL" id="JAUJFL010000003">
    <property type="protein sequence ID" value="KAK2608056.1"/>
    <property type="molecule type" value="Genomic_DNA"/>
</dbReference>
<organism evidence="1 2">
    <name type="scientific">Phomopsis amygdali</name>
    <name type="common">Fusicoccum amygdali</name>
    <dbReference type="NCBI Taxonomy" id="1214568"/>
    <lineage>
        <taxon>Eukaryota</taxon>
        <taxon>Fungi</taxon>
        <taxon>Dikarya</taxon>
        <taxon>Ascomycota</taxon>
        <taxon>Pezizomycotina</taxon>
        <taxon>Sordariomycetes</taxon>
        <taxon>Sordariomycetidae</taxon>
        <taxon>Diaporthales</taxon>
        <taxon>Diaporthaceae</taxon>
        <taxon>Diaporthe</taxon>
    </lineage>
</organism>
<gene>
    <name evidence="1" type="ORF">N8I77_006692</name>
</gene>
<evidence type="ECO:0000313" key="2">
    <source>
        <dbReference type="Proteomes" id="UP001265746"/>
    </source>
</evidence>
<sequence length="238" mass="26608">MTAKLDRLVKQNLDNVALWCTADFFLLPDLKADIQECLLDRFAATLAFFHDFSLSLIASKAAHHQLVDNKDVIDSLFTVFPKAVTKIYKRPGARELHKLFAVFACGLREHLPAHIMWNLMKAIPEFQQDVSTVLVALHFPQATNEFVVGGLEELCVSENWAIYHGQSLHDRASYRCTGCGKLSSNMISKVKKCYMTLDPFSLGTRKWCNDCACTSIKSLIKTVTGGWPAGAPDRGEAR</sequence>
<evidence type="ECO:0000313" key="1">
    <source>
        <dbReference type="EMBL" id="KAK2608056.1"/>
    </source>
</evidence>
<comment type="caution">
    <text evidence="1">The sequence shown here is derived from an EMBL/GenBank/DDBJ whole genome shotgun (WGS) entry which is preliminary data.</text>
</comment>
<reference evidence="1" key="1">
    <citation type="submission" date="2023-06" db="EMBL/GenBank/DDBJ databases">
        <authorList>
            <person name="Noh H."/>
        </authorList>
    </citation>
    <scope>NUCLEOTIDE SEQUENCE</scope>
    <source>
        <strain evidence="1">DUCC20226</strain>
    </source>
</reference>
<accession>A0AAD9SH79</accession>